<organism evidence="1 2">
    <name type="scientific">Parashewanella curva</name>
    <dbReference type="NCBI Taxonomy" id="2338552"/>
    <lineage>
        <taxon>Bacteria</taxon>
        <taxon>Pseudomonadati</taxon>
        <taxon>Pseudomonadota</taxon>
        <taxon>Gammaproteobacteria</taxon>
        <taxon>Alteromonadales</taxon>
        <taxon>Shewanellaceae</taxon>
        <taxon>Parashewanella</taxon>
    </lineage>
</organism>
<evidence type="ECO:0000313" key="1">
    <source>
        <dbReference type="EMBL" id="RLV58715.1"/>
    </source>
</evidence>
<evidence type="ECO:0000313" key="2">
    <source>
        <dbReference type="Proteomes" id="UP000281474"/>
    </source>
</evidence>
<proteinExistence type="predicted"/>
<reference evidence="1 2" key="1">
    <citation type="submission" date="2018-09" db="EMBL/GenBank/DDBJ databases">
        <title>Phylogeny of the Shewanellaceae, and recommendation for two new genera, Pseudoshewanella and Parashewanella.</title>
        <authorList>
            <person name="Wang G."/>
        </authorList>
    </citation>
    <scope>NUCLEOTIDE SEQUENCE [LARGE SCALE GENOMIC DNA]</scope>
    <source>
        <strain evidence="1 2">C51</strain>
    </source>
</reference>
<protein>
    <submittedName>
        <fullName evidence="1">Uncharacterized protein</fullName>
    </submittedName>
</protein>
<sequence>MCKVEMDTLNIVEISLARELFYEIEKWCKNRDLMTTHYNHGWKPLSPNENILVNRDYTLNFCLQQTKIDNFNQGTGKTYYKIVRSGRPVTKYGRNNEEKNIKRLKDNTPSFDQMVYPIINEYQHQIRKIKRR</sequence>
<accession>A0A3L8PTH8</accession>
<dbReference type="Proteomes" id="UP000281474">
    <property type="component" value="Unassembled WGS sequence"/>
</dbReference>
<comment type="caution">
    <text evidence="1">The sequence shown here is derived from an EMBL/GenBank/DDBJ whole genome shotgun (WGS) entry which is preliminary data.</text>
</comment>
<name>A0A3L8PTH8_9GAMM</name>
<keyword evidence="2" id="KW-1185">Reference proteome</keyword>
<dbReference type="EMBL" id="QZEI01000058">
    <property type="protein sequence ID" value="RLV58715.1"/>
    <property type="molecule type" value="Genomic_DNA"/>
</dbReference>
<dbReference type="AlphaFoldDB" id="A0A3L8PTH8"/>
<gene>
    <name evidence="1" type="ORF">D5018_15765</name>
</gene>